<keyword evidence="1" id="KW-1133">Transmembrane helix</keyword>
<protein>
    <recommendedName>
        <fullName evidence="4">Transmembrane protein</fullName>
    </recommendedName>
</protein>
<feature type="transmembrane region" description="Helical" evidence="1">
    <location>
        <begin position="253"/>
        <end position="274"/>
    </location>
</feature>
<evidence type="ECO:0000256" key="1">
    <source>
        <dbReference type="SAM" id="Phobius"/>
    </source>
</evidence>
<feature type="transmembrane region" description="Helical" evidence="1">
    <location>
        <begin position="365"/>
        <end position="388"/>
    </location>
</feature>
<sequence length="424" mass="47945">MYQLGITALFSGRGVAAAAAWPSSGTIACQSSPSRRSFCYPAAVSGAASCFFVSSLCPPFCCRPSSAALLTSRRHQRSTSARPHASTWREKVSKFEKYRRDLQDEAARAAQRRERCASGARASSEVSAFSAVSFAKLSPVAGPLTKPPGGFWSFIRGGSEGRKTQPLNPLVYLDKWRETSKHDPEARAAQRVLAAINALNKRNSRRREPMTVCLSEEQKQDIVNRYVSTRWYARLYAPFQNLTERRVRWGIRFSNVVLTVLVTCFFMVIIVAYFKEMEAVAHLSPEDQRDYAYMVRGMRYSDIYKLGAEVLKKEDPLEALPPEVRLHMVIEACRQKQWHTLNWDVELRKMHPGSPLEELDYLHCLYWAILLVGALVGGGGALFSDCVLDLREARHGKAESVEERERFVEMEPTSLPTRTQRTFF</sequence>
<evidence type="ECO:0000313" key="2">
    <source>
        <dbReference type="EMBL" id="KAG5481425.1"/>
    </source>
</evidence>
<evidence type="ECO:0000313" key="3">
    <source>
        <dbReference type="Proteomes" id="UP000674143"/>
    </source>
</evidence>
<accession>A0A836HC55</accession>
<reference evidence="3" key="2">
    <citation type="journal article" date="2021" name="Sci. Data">
        <title>Chromosome-scale genome sequencing, assembly and annotation of six genomes from subfamily Leishmaniinae.</title>
        <authorList>
            <person name="Almutairi H."/>
            <person name="Urbaniak M.D."/>
            <person name="Bates M.D."/>
            <person name="Jariyapan N."/>
            <person name="Kwakye-Nuako G."/>
            <person name="Thomaz Soccol V."/>
            <person name="Al-Salem W.S."/>
            <person name="Dillon R.J."/>
            <person name="Bates P.A."/>
            <person name="Gatherer D."/>
        </authorList>
    </citation>
    <scope>NUCLEOTIDE SEQUENCE [LARGE SCALE GENOMIC DNA]</scope>
</reference>
<dbReference type="EMBL" id="JAFHLR010000018">
    <property type="protein sequence ID" value="KAG5481425.1"/>
    <property type="molecule type" value="Genomic_DNA"/>
</dbReference>
<dbReference type="Proteomes" id="UP000674143">
    <property type="component" value="Unassembled WGS sequence"/>
</dbReference>
<keyword evidence="1" id="KW-0472">Membrane</keyword>
<keyword evidence="1" id="KW-0812">Transmembrane</keyword>
<proteinExistence type="predicted"/>
<name>A0A836HC55_9TRYP</name>
<dbReference type="AlphaFoldDB" id="A0A836HC55"/>
<dbReference type="KEGG" id="loi:92362975"/>
<organism evidence="2 3">
    <name type="scientific">Leishmania orientalis</name>
    <dbReference type="NCBI Taxonomy" id="2249476"/>
    <lineage>
        <taxon>Eukaryota</taxon>
        <taxon>Discoba</taxon>
        <taxon>Euglenozoa</taxon>
        <taxon>Kinetoplastea</taxon>
        <taxon>Metakinetoplastina</taxon>
        <taxon>Trypanosomatida</taxon>
        <taxon>Trypanosomatidae</taxon>
        <taxon>Leishmaniinae</taxon>
        <taxon>Leishmania</taxon>
    </lineage>
</organism>
<evidence type="ECO:0008006" key="4">
    <source>
        <dbReference type="Google" id="ProtNLM"/>
    </source>
</evidence>
<comment type="caution">
    <text evidence="2">The sequence shown here is derived from an EMBL/GenBank/DDBJ whole genome shotgun (WGS) entry which is preliminary data.</text>
</comment>
<keyword evidence="3" id="KW-1185">Reference proteome</keyword>
<gene>
    <name evidence="2" type="ORF">LSCM4_07137</name>
</gene>
<reference evidence="3" key="1">
    <citation type="journal article" date="2021" name="Microbiol. Resour. Announc.">
        <title>LGAAP: Leishmaniinae Genome Assembly and Annotation Pipeline.</title>
        <authorList>
            <person name="Almutairi H."/>
            <person name="Urbaniak M.D."/>
            <person name="Bates M.D."/>
            <person name="Jariyapan N."/>
            <person name="Kwakye-Nuako G."/>
            <person name="Thomaz-Soccol V."/>
            <person name="Al-Salem W.S."/>
            <person name="Dillon R.J."/>
            <person name="Bates P.A."/>
            <person name="Gatherer D."/>
        </authorList>
    </citation>
    <scope>NUCLEOTIDE SEQUENCE [LARGE SCALE GENOMIC DNA]</scope>
</reference>
<dbReference type="GeneID" id="92362975"/>
<dbReference type="RefSeq" id="XP_067064104.1">
    <property type="nucleotide sequence ID" value="XM_067209041.1"/>
</dbReference>